<comment type="caution">
    <text evidence="2">The sequence shown here is derived from an EMBL/GenBank/DDBJ whole genome shotgun (WGS) entry which is preliminary data.</text>
</comment>
<keyword evidence="3" id="KW-1185">Reference proteome</keyword>
<evidence type="ECO:0000313" key="3">
    <source>
        <dbReference type="Proteomes" id="UP000076858"/>
    </source>
</evidence>
<dbReference type="OrthoDB" id="6387506at2759"/>
<protein>
    <submittedName>
        <fullName evidence="2">Uncharacterized protein</fullName>
    </submittedName>
</protein>
<name>A0A164FPY5_9CRUS</name>
<feature type="transmembrane region" description="Helical" evidence="1">
    <location>
        <begin position="100"/>
        <end position="121"/>
    </location>
</feature>
<gene>
    <name evidence="2" type="ORF">APZ42_006766</name>
</gene>
<evidence type="ECO:0000256" key="1">
    <source>
        <dbReference type="SAM" id="Phobius"/>
    </source>
</evidence>
<sequence length="148" mass="17180">MLAGTADFTTNLMIYDLCGYLVKTRKTLTDCVDCKSAIQCEELDLPESFVADKYTAMRNRGGLTFVTTPFLHTMCAFEEVIASHFKDLNHIYIVKNQNNLFFIIFLIFPYPLFLRNINFLYAPLFYVISSLDVLQTDLPFKRFNLIFL</sequence>
<organism evidence="2 3">
    <name type="scientific">Daphnia magna</name>
    <dbReference type="NCBI Taxonomy" id="35525"/>
    <lineage>
        <taxon>Eukaryota</taxon>
        <taxon>Metazoa</taxon>
        <taxon>Ecdysozoa</taxon>
        <taxon>Arthropoda</taxon>
        <taxon>Crustacea</taxon>
        <taxon>Branchiopoda</taxon>
        <taxon>Diplostraca</taxon>
        <taxon>Cladocera</taxon>
        <taxon>Anomopoda</taxon>
        <taxon>Daphniidae</taxon>
        <taxon>Daphnia</taxon>
    </lineage>
</organism>
<reference evidence="2 3" key="1">
    <citation type="submission" date="2016-03" db="EMBL/GenBank/DDBJ databases">
        <title>EvidentialGene: Evidence-directed Construction of Genes on Genomes.</title>
        <authorList>
            <person name="Gilbert D.G."/>
            <person name="Choi J.-H."/>
            <person name="Mockaitis K."/>
            <person name="Colbourne J."/>
            <person name="Pfrender M."/>
        </authorList>
    </citation>
    <scope>NUCLEOTIDE SEQUENCE [LARGE SCALE GENOMIC DNA]</scope>
    <source>
        <strain evidence="2 3">Xinb3</strain>
        <tissue evidence="2">Complete organism</tissue>
    </source>
</reference>
<dbReference type="EMBL" id="LRGB01018876">
    <property type="protein sequence ID" value="KZR98023.1"/>
    <property type="molecule type" value="Genomic_DNA"/>
</dbReference>
<dbReference type="Proteomes" id="UP000076858">
    <property type="component" value="Unassembled WGS sequence"/>
</dbReference>
<proteinExistence type="predicted"/>
<dbReference type="AlphaFoldDB" id="A0A164FPY5"/>
<evidence type="ECO:0000313" key="2">
    <source>
        <dbReference type="EMBL" id="KZR98023.1"/>
    </source>
</evidence>
<keyword evidence="1" id="KW-1133">Transmembrane helix</keyword>
<keyword evidence="1" id="KW-0812">Transmembrane</keyword>
<keyword evidence="1" id="KW-0472">Membrane</keyword>
<accession>A0A164FPY5</accession>